<accession>A0A1G9GY44</accession>
<dbReference type="Proteomes" id="UP000199008">
    <property type="component" value="Unassembled WGS sequence"/>
</dbReference>
<keyword evidence="2" id="KW-1185">Reference proteome</keyword>
<dbReference type="SFLD" id="SFLDG01140">
    <property type="entry name" value="C2.B:_Phosphomannomutase_and_P"/>
    <property type="match status" value="1"/>
</dbReference>
<proteinExistence type="predicted"/>
<evidence type="ECO:0000313" key="1">
    <source>
        <dbReference type="EMBL" id="SDL05589.1"/>
    </source>
</evidence>
<evidence type="ECO:0000313" key="2">
    <source>
        <dbReference type="Proteomes" id="UP000199008"/>
    </source>
</evidence>
<dbReference type="AlphaFoldDB" id="A0A1G9GY44"/>
<dbReference type="PANTHER" id="PTHR10000:SF55">
    <property type="entry name" value="5-AMINO-6-(5-PHOSPHO-D-RIBITYLAMINO)URACIL PHOSPHATASE YCSE"/>
    <property type="match status" value="1"/>
</dbReference>
<organism evidence="1 2">
    <name type="scientific">Lacicoccus qingdaonensis</name>
    <dbReference type="NCBI Taxonomy" id="576118"/>
    <lineage>
        <taxon>Bacteria</taxon>
        <taxon>Bacillati</taxon>
        <taxon>Bacillota</taxon>
        <taxon>Bacilli</taxon>
        <taxon>Bacillales</taxon>
        <taxon>Salinicoccaceae</taxon>
        <taxon>Lacicoccus</taxon>
    </lineage>
</organism>
<name>A0A1G9GY44_9BACL</name>
<dbReference type="PANTHER" id="PTHR10000">
    <property type="entry name" value="PHOSPHOSERINE PHOSPHATASE"/>
    <property type="match status" value="1"/>
</dbReference>
<dbReference type="InterPro" id="IPR036412">
    <property type="entry name" value="HAD-like_sf"/>
</dbReference>
<dbReference type="SUPFAM" id="SSF56784">
    <property type="entry name" value="HAD-like"/>
    <property type="match status" value="1"/>
</dbReference>
<protein>
    <recommendedName>
        <fullName evidence="3">Cof subfamily of IIB subfamily of haloacid dehalogenase superfamily/HAD-superfamily hydrolase, subfamily IIB</fullName>
    </recommendedName>
</protein>
<dbReference type="Gene3D" id="3.40.50.1000">
    <property type="entry name" value="HAD superfamily/HAD-like"/>
    <property type="match status" value="1"/>
</dbReference>
<dbReference type="PROSITE" id="PS01228">
    <property type="entry name" value="COF_1"/>
    <property type="match status" value="1"/>
</dbReference>
<dbReference type="GO" id="GO:0000287">
    <property type="term" value="F:magnesium ion binding"/>
    <property type="evidence" value="ECO:0007669"/>
    <property type="project" value="TreeGrafter"/>
</dbReference>
<dbReference type="GO" id="GO:0016791">
    <property type="term" value="F:phosphatase activity"/>
    <property type="evidence" value="ECO:0007669"/>
    <property type="project" value="UniProtKB-ARBA"/>
</dbReference>
<dbReference type="GO" id="GO:0005829">
    <property type="term" value="C:cytosol"/>
    <property type="evidence" value="ECO:0007669"/>
    <property type="project" value="TreeGrafter"/>
</dbReference>
<dbReference type="Gene3D" id="3.30.1240.10">
    <property type="match status" value="1"/>
</dbReference>
<dbReference type="InterPro" id="IPR006379">
    <property type="entry name" value="HAD-SF_hydro_IIB"/>
</dbReference>
<gene>
    <name evidence="1" type="ORF">SAMN05216216_11953</name>
</gene>
<dbReference type="NCBIfam" id="TIGR01484">
    <property type="entry name" value="HAD-SF-IIB"/>
    <property type="match status" value="1"/>
</dbReference>
<dbReference type="EMBL" id="FNFY01000019">
    <property type="protein sequence ID" value="SDL05589.1"/>
    <property type="molecule type" value="Genomic_DNA"/>
</dbReference>
<dbReference type="SFLD" id="SFLDS00003">
    <property type="entry name" value="Haloacid_Dehalogenase"/>
    <property type="match status" value="1"/>
</dbReference>
<dbReference type="InterPro" id="IPR000150">
    <property type="entry name" value="Cof"/>
</dbReference>
<dbReference type="STRING" id="576118.SAMN05216216_11953"/>
<dbReference type="OrthoDB" id="9810101at2"/>
<dbReference type="NCBIfam" id="TIGR00099">
    <property type="entry name" value="Cof-subfamily"/>
    <property type="match status" value="1"/>
</dbReference>
<dbReference type="Pfam" id="PF08282">
    <property type="entry name" value="Hydrolase_3"/>
    <property type="match status" value="1"/>
</dbReference>
<dbReference type="InterPro" id="IPR023214">
    <property type="entry name" value="HAD_sf"/>
</dbReference>
<dbReference type="RefSeq" id="WP_092987191.1">
    <property type="nucleotide sequence ID" value="NZ_FNFY01000019.1"/>
</dbReference>
<sequence length="284" mass="32182">MKAIALDMDGTILNNRGEYSPRLVEVLRKLHEQGLMIFIATGRTKSGILRVTPKEVPLSGFVAASGMSIYNHSGSDYEKIVSYRFDRALVEEVLASAREREIYYEAFTAESGGRTLKKDKEYSARDIGGDRPETMFEYEHVQLLKTLDNEEQWVDELNMDELLKVFFISKDIEKIDAWFDYLSGQQKRLDYSLYKTSRHNSEIMLGGKDKGTGLETLVKEYGISAKDVHAIGDSMNDLPLFEICGRKTAMENSTESVISAADDVTEFSNEEDGLAVYLEKTYLK</sequence>
<evidence type="ECO:0008006" key="3">
    <source>
        <dbReference type="Google" id="ProtNLM"/>
    </source>
</evidence>
<reference evidence="2" key="1">
    <citation type="submission" date="2016-10" db="EMBL/GenBank/DDBJ databases">
        <authorList>
            <person name="Varghese N."/>
            <person name="Submissions S."/>
        </authorList>
    </citation>
    <scope>NUCLEOTIDE SEQUENCE [LARGE SCALE GENOMIC DNA]</scope>
    <source>
        <strain evidence="2">CGMCC 1.8895</strain>
    </source>
</reference>